<proteinExistence type="inferred from homology"/>
<dbReference type="RefSeq" id="WP_062246289.1">
    <property type="nucleotide sequence ID" value="NZ_JBPJFL010000003.1"/>
</dbReference>
<evidence type="ECO:0000256" key="7">
    <source>
        <dbReference type="ARBA" id="ARBA00022840"/>
    </source>
</evidence>
<accession>A0A101RPI8</accession>
<evidence type="ECO:0000256" key="1">
    <source>
        <dbReference type="ARBA" id="ARBA00004162"/>
    </source>
</evidence>
<dbReference type="Gene3D" id="3.30.2390.20">
    <property type="entry name" value="Type VII secretion system EccB, repeat 1 domain"/>
    <property type="match status" value="2"/>
</dbReference>
<dbReference type="GO" id="GO:0005576">
    <property type="term" value="C:extracellular region"/>
    <property type="evidence" value="ECO:0007669"/>
    <property type="project" value="TreeGrafter"/>
</dbReference>
<dbReference type="AlphaFoldDB" id="A0A101RPI8"/>
<dbReference type="PANTHER" id="PTHR40765:SF2">
    <property type="entry name" value="ESX-2 SECRETION SYSTEM ATPASE ECCB2"/>
    <property type="match status" value="1"/>
</dbReference>
<keyword evidence="12" id="KW-1185">Reference proteome</keyword>
<gene>
    <name evidence="11" type="ORF">AQJ54_40405</name>
</gene>
<dbReference type="NCBIfam" id="TIGR03919">
    <property type="entry name" value="T7SS_EccB"/>
    <property type="match status" value="1"/>
</dbReference>
<comment type="caution">
    <text evidence="11">The sequence shown here is derived from an EMBL/GenBank/DDBJ whole genome shotgun (WGS) entry which is preliminary data.</text>
</comment>
<sequence>MQTRRDHLQAYQFATGRMASALITGDPGTGEAPMRRAGLGAVFGVMLTCLLILAAAAYGYLKPADDHSWATNGALIVESGTGTRYFYADGQLHPTANYASALLASGGAGVHDVGRSALGDAPRGSTIGIPGAPEEVPDAAGLLQTGGWTDCLRPGKEVSETLDFAPSSVHAMTGSDYALVAGPDGKRYVLWQNTKHPIDDRSALLALGMDTEQPVPVTSAWLNALPAGPVIAAARIPGAGGAGRTVAGKAEKAGTLLRTVVSGTSHYYVLEPDGVASLTATESALLAAAGGKDPLVVSPSAVAALPSSADTSLLHRIPDLLTGTDTTADHSALCLLQNMKGARLYSTVVRETGRAADTTAAVLLPPEAGVLAAPPKGPHDAKSPTPYLITDRAVKYPLSSDAPGALGYGGLTPRVLPQATLDQITTGPQLSRSKALVAVPGVN</sequence>
<dbReference type="InterPro" id="IPR007795">
    <property type="entry name" value="T7SS_EccB"/>
</dbReference>
<evidence type="ECO:0000256" key="9">
    <source>
        <dbReference type="ARBA" id="ARBA00023136"/>
    </source>
</evidence>
<evidence type="ECO:0000313" key="12">
    <source>
        <dbReference type="Proteomes" id="UP000054375"/>
    </source>
</evidence>
<evidence type="ECO:0000256" key="5">
    <source>
        <dbReference type="ARBA" id="ARBA00022741"/>
    </source>
</evidence>
<reference evidence="11 12" key="1">
    <citation type="submission" date="2015-10" db="EMBL/GenBank/DDBJ databases">
        <title>Draft genome sequence of Streptomyces griseorubiginosus DSM 40469, type strain for the species Streptomyces griseorubiginosus.</title>
        <authorList>
            <person name="Ruckert C."/>
            <person name="Winkler A."/>
            <person name="Kalinowski J."/>
            <person name="Kampfer P."/>
            <person name="Glaeser S."/>
        </authorList>
    </citation>
    <scope>NUCLEOTIDE SEQUENCE [LARGE SCALE GENOMIC DNA]</scope>
    <source>
        <strain evidence="11 12">DSM 40469</strain>
    </source>
</reference>
<dbReference type="InterPro" id="IPR044857">
    <property type="entry name" value="T7SS_EccB_R1"/>
</dbReference>
<feature type="transmembrane region" description="Helical" evidence="10">
    <location>
        <begin position="39"/>
        <end position="61"/>
    </location>
</feature>
<dbReference type="InterPro" id="IPR042485">
    <property type="entry name" value="T7SS_EccB_R3"/>
</dbReference>
<evidence type="ECO:0000256" key="2">
    <source>
        <dbReference type="ARBA" id="ARBA00008149"/>
    </source>
</evidence>
<keyword evidence="7" id="KW-0067">ATP-binding</keyword>
<dbReference type="GO" id="GO:0016787">
    <property type="term" value="F:hydrolase activity"/>
    <property type="evidence" value="ECO:0007669"/>
    <property type="project" value="UniProtKB-KW"/>
</dbReference>
<dbReference type="Pfam" id="PF05108">
    <property type="entry name" value="T7SS_ESX1_EccB"/>
    <property type="match status" value="1"/>
</dbReference>
<keyword evidence="8 10" id="KW-1133">Transmembrane helix</keyword>
<keyword evidence="4 10" id="KW-0812">Transmembrane</keyword>
<dbReference type="GO" id="GO:0005524">
    <property type="term" value="F:ATP binding"/>
    <property type="evidence" value="ECO:0007669"/>
    <property type="project" value="UniProtKB-KW"/>
</dbReference>
<keyword evidence="9 10" id="KW-0472">Membrane</keyword>
<evidence type="ECO:0000313" key="11">
    <source>
        <dbReference type="EMBL" id="KUN59314.1"/>
    </source>
</evidence>
<evidence type="ECO:0000256" key="10">
    <source>
        <dbReference type="SAM" id="Phobius"/>
    </source>
</evidence>
<dbReference type="GO" id="GO:0005886">
    <property type="term" value="C:plasma membrane"/>
    <property type="evidence" value="ECO:0007669"/>
    <property type="project" value="UniProtKB-SubCell"/>
</dbReference>
<comment type="subcellular location">
    <subcellularLocation>
        <location evidence="1">Cell membrane</location>
        <topology evidence="1">Single-pass membrane protein</topology>
    </subcellularLocation>
</comment>
<keyword evidence="6" id="KW-0378">Hydrolase</keyword>
<organism evidence="11 12">
    <name type="scientific">Streptomyces griseorubiginosus</name>
    <dbReference type="NCBI Taxonomy" id="67304"/>
    <lineage>
        <taxon>Bacteria</taxon>
        <taxon>Bacillati</taxon>
        <taxon>Actinomycetota</taxon>
        <taxon>Actinomycetes</taxon>
        <taxon>Kitasatosporales</taxon>
        <taxon>Streptomycetaceae</taxon>
        <taxon>Streptomyces</taxon>
    </lineage>
</organism>
<dbReference type="Gene3D" id="2.40.50.910">
    <property type="entry name" value="Type VII secretion system EccB, repeat 3 domain"/>
    <property type="match status" value="1"/>
</dbReference>
<keyword evidence="3" id="KW-1003">Cell membrane</keyword>
<evidence type="ECO:0000256" key="3">
    <source>
        <dbReference type="ARBA" id="ARBA00022475"/>
    </source>
</evidence>
<dbReference type="PANTHER" id="PTHR40765">
    <property type="entry name" value="ESX-2 SECRETION SYSTEM ATPASE ECCB2"/>
    <property type="match status" value="1"/>
</dbReference>
<protein>
    <submittedName>
        <fullName evidence="11">Type VII secretion protein EccB</fullName>
    </submittedName>
</protein>
<dbReference type="EMBL" id="LMWV01000037">
    <property type="protein sequence ID" value="KUN59314.1"/>
    <property type="molecule type" value="Genomic_DNA"/>
</dbReference>
<dbReference type="Proteomes" id="UP000054375">
    <property type="component" value="Unassembled WGS sequence"/>
</dbReference>
<evidence type="ECO:0000256" key="6">
    <source>
        <dbReference type="ARBA" id="ARBA00022801"/>
    </source>
</evidence>
<evidence type="ECO:0000256" key="4">
    <source>
        <dbReference type="ARBA" id="ARBA00022692"/>
    </source>
</evidence>
<evidence type="ECO:0000256" key="8">
    <source>
        <dbReference type="ARBA" id="ARBA00022989"/>
    </source>
</evidence>
<comment type="similarity">
    <text evidence="2">Belongs to the EccB family.</text>
</comment>
<keyword evidence="5" id="KW-0547">Nucleotide-binding</keyword>
<name>A0A101RPI8_9ACTN</name>